<reference evidence="1 2" key="1">
    <citation type="submission" date="2016-10" db="EMBL/GenBank/DDBJ databases">
        <authorList>
            <person name="de Groot N.N."/>
        </authorList>
    </citation>
    <scope>NUCLEOTIDE SEQUENCE [LARGE SCALE GENOMIC DNA]</scope>
    <source>
        <strain evidence="1 2">DSM 22274</strain>
    </source>
</reference>
<accession>A0A1H5HD87</accession>
<dbReference type="Proteomes" id="UP000182725">
    <property type="component" value="Unassembled WGS sequence"/>
</dbReference>
<dbReference type="AlphaFoldDB" id="A0A1H5HD87"/>
<name>A0A1H5HD87_9MICC</name>
<sequence length="84" mass="9502">MPVNVTERGIPMFDLVEHVPIKSSKVKILLLQERAMDSVCERATTLQYRIAGEFTFRVIELPLSSYLECRVPVIPAEGGVDLER</sequence>
<dbReference type="EMBL" id="FNTV01000001">
    <property type="protein sequence ID" value="SEE25805.1"/>
    <property type="molecule type" value="Genomic_DNA"/>
</dbReference>
<evidence type="ECO:0000313" key="2">
    <source>
        <dbReference type="Proteomes" id="UP000182725"/>
    </source>
</evidence>
<proteinExistence type="predicted"/>
<protein>
    <submittedName>
        <fullName evidence="1">Uncharacterized protein</fullName>
    </submittedName>
</protein>
<evidence type="ECO:0000313" key="1">
    <source>
        <dbReference type="EMBL" id="SEE25805.1"/>
    </source>
</evidence>
<gene>
    <name evidence="1" type="ORF">SAMN04489740_0985</name>
</gene>
<organism evidence="1 2">
    <name type="scientific">Arthrobacter alpinus</name>
    <dbReference type="NCBI Taxonomy" id="656366"/>
    <lineage>
        <taxon>Bacteria</taxon>
        <taxon>Bacillati</taxon>
        <taxon>Actinomycetota</taxon>
        <taxon>Actinomycetes</taxon>
        <taxon>Micrococcales</taxon>
        <taxon>Micrococcaceae</taxon>
        <taxon>Arthrobacter</taxon>
    </lineage>
</organism>